<dbReference type="OrthoDB" id="5195580at2"/>
<feature type="domain" description="DUF4439" evidence="1">
    <location>
        <begin position="7"/>
        <end position="134"/>
    </location>
</feature>
<dbReference type="AlphaFoldDB" id="A0A641ALF3"/>
<accession>A0A641ALF3</accession>
<protein>
    <submittedName>
        <fullName evidence="2">DUF4439 domain-containing protein</fullName>
    </submittedName>
</protein>
<name>A0A641ALF3_9ACTN</name>
<evidence type="ECO:0000313" key="2">
    <source>
        <dbReference type="EMBL" id="KAA1376510.1"/>
    </source>
</evidence>
<dbReference type="InterPro" id="IPR012347">
    <property type="entry name" value="Ferritin-like"/>
</dbReference>
<dbReference type="InterPro" id="IPR029447">
    <property type="entry name" value="DUF4439"/>
</dbReference>
<organism evidence="2 3">
    <name type="scientific">Aeromicrobium fastidiosum</name>
    <dbReference type="NCBI Taxonomy" id="52699"/>
    <lineage>
        <taxon>Bacteria</taxon>
        <taxon>Bacillati</taxon>
        <taxon>Actinomycetota</taxon>
        <taxon>Actinomycetes</taxon>
        <taxon>Propionibacteriales</taxon>
        <taxon>Nocardioidaceae</taxon>
        <taxon>Aeromicrobium</taxon>
    </lineage>
</organism>
<evidence type="ECO:0000313" key="3">
    <source>
        <dbReference type="Proteomes" id="UP001515100"/>
    </source>
</evidence>
<dbReference type="RefSeq" id="WP_129184641.1">
    <property type="nucleotide sequence ID" value="NZ_JAGIOG010000001.1"/>
</dbReference>
<evidence type="ECO:0000259" key="1">
    <source>
        <dbReference type="Pfam" id="PF14530"/>
    </source>
</evidence>
<dbReference type="Proteomes" id="UP001515100">
    <property type="component" value="Unassembled WGS sequence"/>
</dbReference>
<dbReference type="Gene3D" id="1.20.1260.10">
    <property type="match status" value="1"/>
</dbReference>
<keyword evidence="3" id="KW-1185">Reference proteome</keyword>
<sequence length="134" mass="14121">MTPVEQAVQAWLALEHEAVWLYPVVGARVDGLRKRAGTSYRAHRDTRDALLAAVRSLGLEPVVAALGYAAGPLTTRAQASAAAQSLESRISAATLTLAGEAEGDLRALAITHLRRSALAELTWGAEPKAFPGLP</sequence>
<proteinExistence type="predicted"/>
<dbReference type="Pfam" id="PF14530">
    <property type="entry name" value="DUF4439"/>
    <property type="match status" value="1"/>
</dbReference>
<dbReference type="SUPFAM" id="SSF47240">
    <property type="entry name" value="Ferritin-like"/>
    <property type="match status" value="1"/>
</dbReference>
<dbReference type="EMBL" id="SDPP02000003">
    <property type="protein sequence ID" value="KAA1376510.1"/>
    <property type="molecule type" value="Genomic_DNA"/>
</dbReference>
<comment type="caution">
    <text evidence="2">The sequence shown here is derived from an EMBL/GenBank/DDBJ whole genome shotgun (WGS) entry which is preliminary data.</text>
</comment>
<gene>
    <name evidence="2" type="ORF">ESP62_013890</name>
</gene>
<reference evidence="2" key="1">
    <citation type="submission" date="2019-09" db="EMBL/GenBank/DDBJ databases">
        <authorList>
            <person name="Li J."/>
        </authorList>
    </citation>
    <scope>NUCLEOTIDE SEQUENCE [LARGE SCALE GENOMIC DNA]</scope>
    <source>
        <strain evidence="2">NRBC 14897</strain>
    </source>
</reference>
<dbReference type="InterPro" id="IPR009078">
    <property type="entry name" value="Ferritin-like_SF"/>
</dbReference>